<dbReference type="InterPro" id="IPR052155">
    <property type="entry name" value="Biofilm_reg_signaling"/>
</dbReference>
<feature type="transmembrane region" description="Helical" evidence="1">
    <location>
        <begin position="131"/>
        <end position="150"/>
    </location>
</feature>
<dbReference type="PANTHER" id="PTHR44757">
    <property type="entry name" value="DIGUANYLATE CYCLASE DGCP"/>
    <property type="match status" value="1"/>
</dbReference>
<dbReference type="AlphaFoldDB" id="A0A9C7L9N4"/>
<feature type="transmembrane region" description="Helical" evidence="1">
    <location>
        <begin position="162"/>
        <end position="187"/>
    </location>
</feature>
<feature type="transmembrane region" description="Helical" evidence="1">
    <location>
        <begin position="292"/>
        <end position="311"/>
    </location>
</feature>
<sequence>MIITKKKAITYLLLTMSIVYLWIEILNDFELQSVLSASFFPIMVGSLSFMWVYKTSKNLKGKERRIWKIIGIGLVFHVTGNIIWFIGAVNNIIYQAPDISYLFWLLAYFLFLVALIYKMRLIGSGITTNPYLFNTAIFIIVVSAIFIQYFVRPYIASAESLFQQIVLGILYPIVDISLLFVTTLLYYLSRHTKDRTVMLCFMTAFYLSIMGDAITAFMKSIKEYYQLLIEPLWVGSLLVIGFAGLFAQRNKSRLFETNVTTKDKESSFPYISISLLIILVFQSAHWQFNPMNIGLVLVFFMIVGRNLVIIGKNKKLMLQYRVLAFQDSLTGLSNRSSFKLDLEYAIEKASKDNSSFYILLMDLDRFKMINDTLGHFVGDQLLKFTTEKLKNELDSKSRIYRLGGDEFVVLVEDGSVEKCEATASQIIGVFKKTFTIQQHEITITPSIGISSYPGNGKDSDTLFKAADAAMYLAKGQGRNNYQFYNSELNQLLSRKLTIENELRKAIIRDELELYYQPKFNIQTRQLMGMEALLRWDSKKLGRISPAEFIPVAEDTGLIVNIGEWVLRRACIQTKRWQDQGYPSHPISVNVSVQQFKQSNLVNTVQNILKETGLHPMYVELEITESIMQNVEESKKVLAGLREIGLKISLDDFGTGYSSLHVLKNLPINTLKIDKTFIDDIKVENDQSMVKARNCCRRH</sequence>
<feature type="transmembrane region" description="Helical" evidence="1">
    <location>
        <begin position="9"/>
        <end position="27"/>
    </location>
</feature>
<feature type="transmembrane region" description="Helical" evidence="1">
    <location>
        <begin position="65"/>
        <end position="87"/>
    </location>
</feature>
<name>A0A9C7L9N4_9BACI</name>
<reference evidence="4" key="1">
    <citation type="submission" date="2021-10" db="EMBL/GenBank/DDBJ databases">
        <authorList>
            <person name="Criscuolo A."/>
        </authorList>
    </citation>
    <scope>NUCLEOTIDE SEQUENCE</scope>
    <source>
        <strain evidence="4">CIP111885</strain>
    </source>
</reference>
<evidence type="ECO:0000259" key="2">
    <source>
        <dbReference type="PROSITE" id="PS50883"/>
    </source>
</evidence>
<dbReference type="PROSITE" id="PS50887">
    <property type="entry name" value="GGDEF"/>
    <property type="match status" value="1"/>
</dbReference>
<dbReference type="NCBIfam" id="TIGR00254">
    <property type="entry name" value="GGDEF"/>
    <property type="match status" value="1"/>
</dbReference>
<protein>
    <recommendedName>
        <fullName evidence="6">EAL domain-containing protein</fullName>
    </recommendedName>
</protein>
<dbReference type="InterPro" id="IPR000160">
    <property type="entry name" value="GGDEF_dom"/>
</dbReference>
<feature type="transmembrane region" description="Helical" evidence="1">
    <location>
        <begin position="199"/>
        <end position="218"/>
    </location>
</feature>
<dbReference type="PANTHER" id="PTHR44757:SF2">
    <property type="entry name" value="BIOFILM ARCHITECTURE MAINTENANCE PROTEIN MBAA"/>
    <property type="match status" value="1"/>
</dbReference>
<dbReference type="InterPro" id="IPR035919">
    <property type="entry name" value="EAL_sf"/>
</dbReference>
<dbReference type="Proteomes" id="UP000789845">
    <property type="component" value="Unassembled WGS sequence"/>
</dbReference>
<dbReference type="Pfam" id="PF00563">
    <property type="entry name" value="EAL"/>
    <property type="match status" value="1"/>
</dbReference>
<evidence type="ECO:0000256" key="1">
    <source>
        <dbReference type="SAM" id="Phobius"/>
    </source>
</evidence>
<feature type="domain" description="EAL" evidence="2">
    <location>
        <begin position="495"/>
        <end position="698"/>
    </location>
</feature>
<dbReference type="InterPro" id="IPR043128">
    <property type="entry name" value="Rev_trsase/Diguanyl_cyclase"/>
</dbReference>
<evidence type="ECO:0000313" key="4">
    <source>
        <dbReference type="EMBL" id="CAG9607577.1"/>
    </source>
</evidence>
<comment type="caution">
    <text evidence="4">The sequence shown here is derived from an EMBL/GenBank/DDBJ whole genome shotgun (WGS) entry which is preliminary data.</text>
</comment>
<dbReference type="InterPro" id="IPR001633">
    <property type="entry name" value="EAL_dom"/>
</dbReference>
<dbReference type="Pfam" id="PF00990">
    <property type="entry name" value="GGDEF"/>
    <property type="match status" value="1"/>
</dbReference>
<dbReference type="FunFam" id="3.30.70.270:FF:000001">
    <property type="entry name" value="Diguanylate cyclase domain protein"/>
    <property type="match status" value="1"/>
</dbReference>
<dbReference type="Gene3D" id="3.30.70.270">
    <property type="match status" value="1"/>
</dbReference>
<dbReference type="SMART" id="SM00267">
    <property type="entry name" value="GGDEF"/>
    <property type="match status" value="1"/>
</dbReference>
<dbReference type="InterPro" id="IPR029787">
    <property type="entry name" value="Nucleotide_cyclase"/>
</dbReference>
<accession>A0A9C7L9N4</accession>
<keyword evidence="1" id="KW-0472">Membrane</keyword>
<organism evidence="4 5">
    <name type="scientific">Pseudoneobacillus rhizosphaerae</name>
    <dbReference type="NCBI Taxonomy" id="2880968"/>
    <lineage>
        <taxon>Bacteria</taxon>
        <taxon>Bacillati</taxon>
        <taxon>Bacillota</taxon>
        <taxon>Bacilli</taxon>
        <taxon>Bacillales</taxon>
        <taxon>Bacillaceae</taxon>
        <taxon>Pseudoneobacillus</taxon>
    </lineage>
</organism>
<keyword evidence="1" id="KW-1133">Transmembrane helix</keyword>
<feature type="transmembrane region" description="Helical" evidence="1">
    <location>
        <begin position="33"/>
        <end position="53"/>
    </location>
</feature>
<feature type="domain" description="GGDEF" evidence="3">
    <location>
        <begin position="354"/>
        <end position="486"/>
    </location>
</feature>
<dbReference type="EMBL" id="CAKJTG010000006">
    <property type="protein sequence ID" value="CAG9607577.1"/>
    <property type="molecule type" value="Genomic_DNA"/>
</dbReference>
<dbReference type="SUPFAM" id="SSF55073">
    <property type="entry name" value="Nucleotide cyclase"/>
    <property type="match status" value="1"/>
</dbReference>
<gene>
    <name evidence="4" type="ORF">NEOCIP111885_01269</name>
</gene>
<dbReference type="PROSITE" id="PS50883">
    <property type="entry name" value="EAL"/>
    <property type="match status" value="1"/>
</dbReference>
<feature type="transmembrane region" description="Helical" evidence="1">
    <location>
        <begin position="268"/>
        <end position="286"/>
    </location>
</feature>
<evidence type="ECO:0000313" key="5">
    <source>
        <dbReference type="Proteomes" id="UP000789845"/>
    </source>
</evidence>
<keyword evidence="1" id="KW-0812">Transmembrane</keyword>
<feature type="transmembrane region" description="Helical" evidence="1">
    <location>
        <begin position="224"/>
        <end position="247"/>
    </location>
</feature>
<dbReference type="CDD" id="cd01949">
    <property type="entry name" value="GGDEF"/>
    <property type="match status" value="1"/>
</dbReference>
<dbReference type="CDD" id="cd01948">
    <property type="entry name" value="EAL"/>
    <property type="match status" value="1"/>
</dbReference>
<dbReference type="SMART" id="SM00052">
    <property type="entry name" value="EAL"/>
    <property type="match status" value="1"/>
</dbReference>
<dbReference type="Gene3D" id="3.20.20.450">
    <property type="entry name" value="EAL domain"/>
    <property type="match status" value="1"/>
</dbReference>
<feature type="transmembrane region" description="Helical" evidence="1">
    <location>
        <begin position="99"/>
        <end position="119"/>
    </location>
</feature>
<evidence type="ECO:0008006" key="6">
    <source>
        <dbReference type="Google" id="ProtNLM"/>
    </source>
</evidence>
<keyword evidence="5" id="KW-1185">Reference proteome</keyword>
<proteinExistence type="predicted"/>
<evidence type="ECO:0000259" key="3">
    <source>
        <dbReference type="PROSITE" id="PS50887"/>
    </source>
</evidence>
<dbReference type="SUPFAM" id="SSF141868">
    <property type="entry name" value="EAL domain-like"/>
    <property type="match status" value="1"/>
</dbReference>